<reference evidence="1" key="1">
    <citation type="journal article" date="2023" name="Mol. Phylogenet. Evol.">
        <title>Genome-scale phylogeny and comparative genomics of the fungal order Sordariales.</title>
        <authorList>
            <person name="Hensen N."/>
            <person name="Bonometti L."/>
            <person name="Westerberg I."/>
            <person name="Brannstrom I.O."/>
            <person name="Guillou S."/>
            <person name="Cros-Aarteil S."/>
            <person name="Calhoun S."/>
            <person name="Haridas S."/>
            <person name="Kuo A."/>
            <person name="Mondo S."/>
            <person name="Pangilinan J."/>
            <person name="Riley R."/>
            <person name="LaButti K."/>
            <person name="Andreopoulos B."/>
            <person name="Lipzen A."/>
            <person name="Chen C."/>
            <person name="Yan M."/>
            <person name="Daum C."/>
            <person name="Ng V."/>
            <person name="Clum A."/>
            <person name="Steindorff A."/>
            <person name="Ohm R.A."/>
            <person name="Martin F."/>
            <person name="Silar P."/>
            <person name="Natvig D.O."/>
            <person name="Lalanne C."/>
            <person name="Gautier V."/>
            <person name="Ament-Velasquez S.L."/>
            <person name="Kruys A."/>
            <person name="Hutchinson M.I."/>
            <person name="Powell A.J."/>
            <person name="Barry K."/>
            <person name="Miller A.N."/>
            <person name="Grigoriev I.V."/>
            <person name="Debuchy R."/>
            <person name="Gladieux P."/>
            <person name="Hiltunen Thoren M."/>
            <person name="Johannesson H."/>
        </authorList>
    </citation>
    <scope>NUCLEOTIDE SEQUENCE</scope>
    <source>
        <strain evidence="1">PSN243</strain>
    </source>
</reference>
<dbReference type="PANTHER" id="PTHR42336">
    <property type="entry name" value="THIOREDOXIN DOMAIN-CONTAINING PROTEIN-RELATED"/>
    <property type="match status" value="1"/>
</dbReference>
<dbReference type="Proteomes" id="UP001321760">
    <property type="component" value="Unassembled WGS sequence"/>
</dbReference>
<dbReference type="PANTHER" id="PTHR42336:SF2">
    <property type="entry name" value="THIOREDOXIN DOMAIN-CONTAINING PROTEIN"/>
    <property type="match status" value="1"/>
</dbReference>
<protein>
    <recommendedName>
        <fullName evidence="3">Thioredoxin-like fold domain-containing protein</fullName>
    </recommendedName>
</protein>
<proteinExistence type="predicted"/>
<dbReference type="SUPFAM" id="SSF52833">
    <property type="entry name" value="Thioredoxin-like"/>
    <property type="match status" value="1"/>
</dbReference>
<evidence type="ECO:0008006" key="3">
    <source>
        <dbReference type="Google" id="ProtNLM"/>
    </source>
</evidence>
<gene>
    <name evidence="1" type="ORF">QBC34DRAFT_453807</name>
</gene>
<sequence length="182" mass="20532">MAKNLPPIPRVGDRAPWCDEIPFPSPKPVLLVFLRHCGDPFAEKTFNLLTSFSTRHPDISCIAVSHSPREATEKWIVDVGGEWEVEVVVDEERRVYKAWGLGEVGVWHEFNPRVLVRRWILGRDEGIWGTEEQTGTRWQVGGAFGVDTGGWVRWVKEEGAADDLPDFDKALKALKRSKTGLA</sequence>
<dbReference type="AlphaFoldDB" id="A0AAV9H979"/>
<evidence type="ECO:0000313" key="1">
    <source>
        <dbReference type="EMBL" id="KAK4456058.1"/>
    </source>
</evidence>
<dbReference type="EMBL" id="MU865913">
    <property type="protein sequence ID" value="KAK4456058.1"/>
    <property type="molecule type" value="Genomic_DNA"/>
</dbReference>
<comment type="caution">
    <text evidence="1">The sequence shown here is derived from an EMBL/GenBank/DDBJ whole genome shotgun (WGS) entry which is preliminary data.</text>
</comment>
<dbReference type="InterPro" id="IPR032801">
    <property type="entry name" value="PXL2A/B/C"/>
</dbReference>
<accession>A0AAV9H979</accession>
<name>A0AAV9H979_9PEZI</name>
<dbReference type="Gene3D" id="3.40.30.10">
    <property type="entry name" value="Glutaredoxin"/>
    <property type="match status" value="1"/>
</dbReference>
<organism evidence="1 2">
    <name type="scientific">Podospora aff. communis PSN243</name>
    <dbReference type="NCBI Taxonomy" id="3040156"/>
    <lineage>
        <taxon>Eukaryota</taxon>
        <taxon>Fungi</taxon>
        <taxon>Dikarya</taxon>
        <taxon>Ascomycota</taxon>
        <taxon>Pezizomycotina</taxon>
        <taxon>Sordariomycetes</taxon>
        <taxon>Sordariomycetidae</taxon>
        <taxon>Sordariales</taxon>
        <taxon>Podosporaceae</taxon>
        <taxon>Podospora</taxon>
    </lineage>
</organism>
<dbReference type="Pfam" id="PF13911">
    <property type="entry name" value="AhpC-TSA_2"/>
    <property type="match status" value="1"/>
</dbReference>
<evidence type="ECO:0000313" key="2">
    <source>
        <dbReference type="Proteomes" id="UP001321760"/>
    </source>
</evidence>
<reference evidence="1" key="2">
    <citation type="submission" date="2023-05" db="EMBL/GenBank/DDBJ databases">
        <authorList>
            <consortium name="Lawrence Berkeley National Laboratory"/>
            <person name="Steindorff A."/>
            <person name="Hensen N."/>
            <person name="Bonometti L."/>
            <person name="Westerberg I."/>
            <person name="Brannstrom I.O."/>
            <person name="Guillou S."/>
            <person name="Cros-Aarteil S."/>
            <person name="Calhoun S."/>
            <person name="Haridas S."/>
            <person name="Kuo A."/>
            <person name="Mondo S."/>
            <person name="Pangilinan J."/>
            <person name="Riley R."/>
            <person name="Labutti K."/>
            <person name="Andreopoulos B."/>
            <person name="Lipzen A."/>
            <person name="Chen C."/>
            <person name="Yanf M."/>
            <person name="Daum C."/>
            <person name="Ng V."/>
            <person name="Clum A."/>
            <person name="Ohm R."/>
            <person name="Martin F."/>
            <person name="Silar P."/>
            <person name="Natvig D."/>
            <person name="Lalanne C."/>
            <person name="Gautier V."/>
            <person name="Ament-Velasquez S.L."/>
            <person name="Kruys A."/>
            <person name="Hutchinson M.I."/>
            <person name="Powell A.J."/>
            <person name="Barry K."/>
            <person name="Miller A.N."/>
            <person name="Grigoriev I.V."/>
            <person name="Debuchy R."/>
            <person name="Gladieux P."/>
            <person name="Thoren M.H."/>
            <person name="Johannesson H."/>
        </authorList>
    </citation>
    <scope>NUCLEOTIDE SEQUENCE</scope>
    <source>
        <strain evidence="1">PSN243</strain>
    </source>
</reference>
<dbReference type="InterPro" id="IPR036249">
    <property type="entry name" value="Thioredoxin-like_sf"/>
</dbReference>
<keyword evidence="2" id="KW-1185">Reference proteome</keyword>